<dbReference type="Pfam" id="PF00703">
    <property type="entry name" value="Glyco_hydro_2"/>
    <property type="match status" value="1"/>
</dbReference>
<keyword evidence="4" id="KW-0732">Signal</keyword>
<dbReference type="PRINTS" id="PR00132">
    <property type="entry name" value="GLHYDRLASE2"/>
</dbReference>
<dbReference type="InterPro" id="IPR032311">
    <property type="entry name" value="DUF4982"/>
</dbReference>
<keyword evidence="3" id="KW-0326">Glycosidase</keyword>
<dbReference type="AlphaFoldDB" id="A0A0F5JJP0"/>
<dbReference type="Pfam" id="PF02836">
    <property type="entry name" value="Glyco_hydro_2_C"/>
    <property type="match status" value="1"/>
</dbReference>
<dbReference type="Pfam" id="PF18565">
    <property type="entry name" value="Glyco_hydro2_C5"/>
    <property type="match status" value="1"/>
</dbReference>
<evidence type="ECO:0008006" key="12">
    <source>
        <dbReference type="Google" id="ProtNLM"/>
    </source>
</evidence>
<evidence type="ECO:0000259" key="5">
    <source>
        <dbReference type="Pfam" id="PF00703"/>
    </source>
</evidence>
<evidence type="ECO:0000313" key="11">
    <source>
        <dbReference type="Proteomes" id="UP000033035"/>
    </source>
</evidence>
<evidence type="ECO:0000259" key="7">
    <source>
        <dbReference type="Pfam" id="PF16355"/>
    </source>
</evidence>
<dbReference type="PANTHER" id="PTHR42732:SF1">
    <property type="entry name" value="BETA-MANNOSIDASE"/>
    <property type="match status" value="1"/>
</dbReference>
<dbReference type="GO" id="GO:0004553">
    <property type="term" value="F:hydrolase activity, hydrolyzing O-glycosyl compounds"/>
    <property type="evidence" value="ECO:0007669"/>
    <property type="project" value="InterPro"/>
</dbReference>
<comment type="caution">
    <text evidence="10">The sequence shown here is derived from an EMBL/GenBank/DDBJ whole genome shotgun (WGS) entry which is preliminary data.</text>
</comment>
<dbReference type="Gene3D" id="2.60.40.10">
    <property type="entry name" value="Immunoglobulins"/>
    <property type="match status" value="3"/>
</dbReference>
<proteinExistence type="inferred from homology"/>
<dbReference type="Gene3D" id="3.20.20.80">
    <property type="entry name" value="Glycosidases"/>
    <property type="match status" value="1"/>
</dbReference>
<feature type="chain" id="PRO_5002490474" description="Beta-galactosidase" evidence="4">
    <location>
        <begin position="22"/>
        <end position="947"/>
    </location>
</feature>
<organism evidence="10 11">
    <name type="scientific">Parabacteroides gordonii MS-1 = DSM 23371</name>
    <dbReference type="NCBI Taxonomy" id="1203610"/>
    <lineage>
        <taxon>Bacteria</taxon>
        <taxon>Pseudomonadati</taxon>
        <taxon>Bacteroidota</taxon>
        <taxon>Bacteroidia</taxon>
        <taxon>Bacteroidales</taxon>
        <taxon>Tannerellaceae</taxon>
        <taxon>Parabacteroides</taxon>
    </lineage>
</organism>
<evidence type="ECO:0000256" key="1">
    <source>
        <dbReference type="ARBA" id="ARBA00007401"/>
    </source>
</evidence>
<evidence type="ECO:0000313" key="10">
    <source>
        <dbReference type="EMBL" id="KKB57934.1"/>
    </source>
</evidence>
<gene>
    <name evidence="10" type="ORF">HMPREF1536_01743</name>
</gene>
<evidence type="ECO:0000256" key="2">
    <source>
        <dbReference type="ARBA" id="ARBA00022801"/>
    </source>
</evidence>
<dbReference type="InterPro" id="IPR006103">
    <property type="entry name" value="Glyco_hydro_2_cat"/>
</dbReference>
<evidence type="ECO:0000256" key="4">
    <source>
        <dbReference type="SAM" id="SignalP"/>
    </source>
</evidence>
<sequence>MTTLKSFLLLLCISFSLQAYAQEKVTTREVLSLDKGWSFHLGDIPYPVIKGHNATYRNAKAGYVSGAASPNYDDSSWRIVDLPHDWAIEGKVDPEANLSQGYYNRGFGWYRRKFKLSPEDKGKHLEIQFDGIATHATIWVNGTVLHRNWCGYTSMYIDITPYATYGDDVNTIAVRVDADAQEGWWYEGAGIYRHTWLVKRSPLHIITDGVFANPIKKTESQWEIPVEVSLYNSGKLPANSEVEVSLFAPDGQSITTQTQKLSVGALGEEIAKLSMTVENPQLWSPDSPALYKVKTVVKQNGTTMDKAETNCGFRTIRFDNKTGFWLNGENIKIKGVCNHQDHAGVGVAVPDALWEFRLRKLKEMGVNAYRVAHNPVAKEFMAACDSMGIMLLDENRLFNTSPEYVRQLEWQIRRDRNCPSVILWSVFNEEPMQGTENGVEMVRRMYDVVKKMDPTRPITAAMNGGFFSEYNVSQAVDVGGFNYQIESYDRFHEENPDLPLTSTEDGSAFMIRGEYVTDRSKNLMDSYDTQCADWGATHRRAWKAVAERPWMAGCFYWTGFDYHGEPTPHRWPTVSSFFGIMDLCGFPKMAYHLHQAQWVKDKPVLELVPHWNWPADSIGKPIKVMALSNADKVKLLLNGKEISEQTVDPYEMNTWSVPYKPGKLEAIGYKNGKIVSRTKVETTKEPVQVRLTPYRNSLAGDGRDAMPVTVEVVDSKGRHVPTADNMIEFTVTGPAEIIGLGNGNPNCHEPEKGNKRSLFYGLAQVIIQSKEGSGPITLTASTPGLKPATITINADQVAPVPSIPAENPPMLLNKWVASPLSTEKPDATRQIADNDMNSWQPISGGDLIKLENANFVILRATFNPYQAHRQEGGSILFKQLTGKAEIWLNGQLIGSKTTDKEEDFTVEFPAIKDRCDLRVLLNGTANESVGLKGNVTVRTKRSASVSD</sequence>
<evidence type="ECO:0000259" key="6">
    <source>
        <dbReference type="Pfam" id="PF02836"/>
    </source>
</evidence>
<feature type="domain" description="Beta-mannosidase-like galactose-binding" evidence="9">
    <location>
        <begin position="109"/>
        <end position="183"/>
    </location>
</feature>
<dbReference type="PATRIC" id="fig|1203610.3.peg.1789"/>
<dbReference type="InterPro" id="IPR008979">
    <property type="entry name" value="Galactose-bd-like_sf"/>
</dbReference>
<feature type="domain" description="Glycoside hydrolase family 2" evidence="8">
    <location>
        <begin position="690"/>
        <end position="791"/>
    </location>
</feature>
<dbReference type="InterPro" id="IPR006101">
    <property type="entry name" value="Glyco_hydro_2"/>
</dbReference>
<dbReference type="SUPFAM" id="SSF51445">
    <property type="entry name" value="(Trans)glycosidases"/>
    <property type="match status" value="1"/>
</dbReference>
<dbReference type="Proteomes" id="UP000033035">
    <property type="component" value="Unassembled WGS sequence"/>
</dbReference>
<dbReference type="EMBL" id="AQHW01000011">
    <property type="protein sequence ID" value="KKB57934.1"/>
    <property type="molecule type" value="Genomic_DNA"/>
</dbReference>
<dbReference type="NCBIfam" id="NF041462">
    <property type="entry name" value="GalA"/>
    <property type="match status" value="1"/>
</dbReference>
<dbReference type="InterPro" id="IPR017853">
    <property type="entry name" value="GH"/>
</dbReference>
<feature type="domain" description="Glycoside hydrolase family 2 immunoglobulin-like beta-sandwich" evidence="5">
    <location>
        <begin position="209"/>
        <end position="314"/>
    </location>
</feature>
<evidence type="ECO:0000256" key="3">
    <source>
        <dbReference type="ARBA" id="ARBA00023295"/>
    </source>
</evidence>
<feature type="signal peptide" evidence="4">
    <location>
        <begin position="1"/>
        <end position="21"/>
    </location>
</feature>
<dbReference type="Pfam" id="PF22666">
    <property type="entry name" value="Glyco_hydro_2_N2"/>
    <property type="match status" value="1"/>
</dbReference>
<dbReference type="InterPro" id="IPR051913">
    <property type="entry name" value="GH2_Domain-Containing"/>
</dbReference>
<keyword evidence="2" id="KW-0378">Hydrolase</keyword>
<accession>A0A0F5JJP0</accession>
<evidence type="ECO:0000259" key="8">
    <source>
        <dbReference type="Pfam" id="PF18565"/>
    </source>
</evidence>
<dbReference type="InterPro" id="IPR013783">
    <property type="entry name" value="Ig-like_fold"/>
</dbReference>
<keyword evidence="11" id="KW-1185">Reference proteome</keyword>
<dbReference type="RefSeq" id="WP_028728943.1">
    <property type="nucleotide sequence ID" value="NZ_AUAE01000046.1"/>
</dbReference>
<dbReference type="InterPro" id="IPR036156">
    <property type="entry name" value="Beta-gal/glucu_dom_sf"/>
</dbReference>
<feature type="domain" description="Glycoside hydrolase family 2 catalytic" evidence="6">
    <location>
        <begin position="322"/>
        <end position="568"/>
    </location>
</feature>
<dbReference type="STRING" id="1203610.HMPREF1536_01743"/>
<comment type="similarity">
    <text evidence="1">Belongs to the glycosyl hydrolase 2 family.</text>
</comment>
<dbReference type="GO" id="GO:0005975">
    <property type="term" value="P:carbohydrate metabolic process"/>
    <property type="evidence" value="ECO:0007669"/>
    <property type="project" value="InterPro"/>
</dbReference>
<dbReference type="PANTHER" id="PTHR42732">
    <property type="entry name" value="BETA-GALACTOSIDASE"/>
    <property type="match status" value="1"/>
</dbReference>
<evidence type="ECO:0000259" key="9">
    <source>
        <dbReference type="Pfam" id="PF22666"/>
    </source>
</evidence>
<dbReference type="HOGENOM" id="CLU_006501_0_1_10"/>
<protein>
    <recommendedName>
        <fullName evidence="12">Beta-galactosidase</fullName>
    </recommendedName>
</protein>
<dbReference type="InterPro" id="IPR048230">
    <property type="entry name" value="GalA-like"/>
</dbReference>
<reference evidence="10 11" key="1">
    <citation type="submission" date="2013-04" db="EMBL/GenBank/DDBJ databases">
        <title>The Genome Sequence of Parabacteroides gordonii DSM 23371.</title>
        <authorList>
            <consortium name="The Broad Institute Genomics Platform"/>
            <person name="Earl A."/>
            <person name="Ward D."/>
            <person name="Feldgarden M."/>
            <person name="Gevers D."/>
            <person name="Martens E."/>
            <person name="Sakamoto M."/>
            <person name="Benno Y."/>
            <person name="Suzuki N."/>
            <person name="Matsunaga N."/>
            <person name="Koshihara K."/>
            <person name="Seki M."/>
            <person name="Komiya H."/>
            <person name="Walker B."/>
            <person name="Young S."/>
            <person name="Zeng Q."/>
            <person name="Gargeya S."/>
            <person name="Fitzgerald M."/>
            <person name="Haas B."/>
            <person name="Abouelleil A."/>
            <person name="Allen A.W."/>
            <person name="Alvarado L."/>
            <person name="Arachchi H.M."/>
            <person name="Berlin A.M."/>
            <person name="Chapman S.B."/>
            <person name="Gainer-Dewar J."/>
            <person name="Goldberg J."/>
            <person name="Griggs A."/>
            <person name="Gujja S."/>
            <person name="Hansen M."/>
            <person name="Howarth C."/>
            <person name="Imamovic A."/>
            <person name="Ireland A."/>
            <person name="Larimer J."/>
            <person name="McCowan C."/>
            <person name="Murphy C."/>
            <person name="Pearson M."/>
            <person name="Poon T.W."/>
            <person name="Priest M."/>
            <person name="Roberts A."/>
            <person name="Saif S."/>
            <person name="Shea T."/>
            <person name="Sisk P."/>
            <person name="Sykes S."/>
            <person name="Wortman J."/>
            <person name="Nusbaum C."/>
            <person name="Birren B."/>
        </authorList>
    </citation>
    <scope>NUCLEOTIDE SEQUENCE [LARGE SCALE GENOMIC DNA]</scope>
    <source>
        <strain evidence="10 11">MS-1</strain>
    </source>
</reference>
<dbReference type="Pfam" id="PF16355">
    <property type="entry name" value="DUF4982"/>
    <property type="match status" value="1"/>
</dbReference>
<dbReference type="InterPro" id="IPR040605">
    <property type="entry name" value="Glyco_hydro2_dom5"/>
</dbReference>
<dbReference type="InterPro" id="IPR006102">
    <property type="entry name" value="Ig-like_GH2"/>
</dbReference>
<dbReference type="InterPro" id="IPR054593">
    <property type="entry name" value="Beta-mannosidase-like_N2"/>
</dbReference>
<dbReference type="SUPFAM" id="SSF49303">
    <property type="entry name" value="beta-Galactosidase/glucuronidase domain"/>
    <property type="match status" value="1"/>
</dbReference>
<dbReference type="Gene3D" id="2.60.120.260">
    <property type="entry name" value="Galactose-binding domain-like"/>
    <property type="match status" value="1"/>
</dbReference>
<feature type="domain" description="DUF4982" evidence="7">
    <location>
        <begin position="619"/>
        <end position="675"/>
    </location>
</feature>
<name>A0A0F5JJP0_9BACT</name>
<dbReference type="SUPFAM" id="SSF49785">
    <property type="entry name" value="Galactose-binding domain-like"/>
    <property type="match status" value="1"/>
</dbReference>